<evidence type="ECO:0000313" key="2">
    <source>
        <dbReference type="EMBL" id="KAG5277004.1"/>
    </source>
</evidence>
<sequence>MTEMKEARAHPPATPPRRRRRRRAPNQLAPLCLHLHLLLCPRHGREMRSNSVPGSLDLTRPAACPLDCPTPNHADQTTVTIGARLCNTRTPRTYSDTAG</sequence>
<reference evidence="2" key="1">
    <citation type="submission" date="2020-10" db="EMBL/GenBank/DDBJ databases">
        <title>Chromosome-scale genome assembly of the Allis shad, Alosa alosa.</title>
        <authorList>
            <person name="Margot Z."/>
            <person name="Christophe K."/>
            <person name="Cabau C."/>
            <person name="Louis A."/>
            <person name="Berthelot C."/>
            <person name="Parey E."/>
            <person name="Roest Crollius H."/>
            <person name="Montfort J."/>
            <person name="Robinson-Rechavi M."/>
            <person name="Bucao C."/>
            <person name="Bouchez O."/>
            <person name="Gislard M."/>
            <person name="Lluch J."/>
            <person name="Milhes M."/>
            <person name="Lampietro C."/>
            <person name="Lopez Roques C."/>
            <person name="Donnadieu C."/>
            <person name="Braasch I."/>
            <person name="Desvignes T."/>
            <person name="Postlethwait J."/>
            <person name="Bobe J."/>
            <person name="Guiguen Y."/>
        </authorList>
    </citation>
    <scope>NUCLEOTIDE SEQUENCE</scope>
    <source>
        <strain evidence="2">M-15738</strain>
        <tissue evidence="2">Blood</tissue>
    </source>
</reference>
<dbReference type="Proteomes" id="UP000823561">
    <property type="component" value="Chromosome 8"/>
</dbReference>
<accession>A0AAV6GQB8</accession>
<keyword evidence="3" id="KW-1185">Reference proteome</keyword>
<feature type="region of interest" description="Disordered" evidence="1">
    <location>
        <begin position="1"/>
        <end position="26"/>
    </location>
</feature>
<evidence type="ECO:0000313" key="3">
    <source>
        <dbReference type="Proteomes" id="UP000823561"/>
    </source>
</evidence>
<dbReference type="EMBL" id="JADWDJ010000008">
    <property type="protein sequence ID" value="KAG5277004.1"/>
    <property type="molecule type" value="Genomic_DNA"/>
</dbReference>
<comment type="caution">
    <text evidence="2">The sequence shown here is derived from an EMBL/GenBank/DDBJ whole genome shotgun (WGS) entry which is preliminary data.</text>
</comment>
<evidence type="ECO:0000256" key="1">
    <source>
        <dbReference type="SAM" id="MobiDB-lite"/>
    </source>
</evidence>
<proteinExistence type="predicted"/>
<dbReference type="AlphaFoldDB" id="A0AAV6GQB8"/>
<name>A0AAV6GQB8_9TELE</name>
<organism evidence="2 3">
    <name type="scientific">Alosa alosa</name>
    <name type="common">allis shad</name>
    <dbReference type="NCBI Taxonomy" id="278164"/>
    <lineage>
        <taxon>Eukaryota</taxon>
        <taxon>Metazoa</taxon>
        <taxon>Chordata</taxon>
        <taxon>Craniata</taxon>
        <taxon>Vertebrata</taxon>
        <taxon>Euteleostomi</taxon>
        <taxon>Actinopterygii</taxon>
        <taxon>Neopterygii</taxon>
        <taxon>Teleostei</taxon>
        <taxon>Clupei</taxon>
        <taxon>Clupeiformes</taxon>
        <taxon>Clupeoidei</taxon>
        <taxon>Clupeidae</taxon>
        <taxon>Alosa</taxon>
    </lineage>
</organism>
<gene>
    <name evidence="2" type="ORF">AALO_G00112370</name>
</gene>
<protein>
    <submittedName>
        <fullName evidence="2">Uncharacterized protein</fullName>
    </submittedName>
</protein>